<feature type="region of interest" description="Disordered" evidence="1">
    <location>
        <begin position="679"/>
        <end position="728"/>
    </location>
</feature>
<keyword evidence="4" id="KW-1185">Reference proteome</keyword>
<dbReference type="Pfam" id="PF09299">
    <property type="entry name" value="Mu-transpos_C"/>
    <property type="match status" value="1"/>
</dbReference>
<evidence type="ECO:0000313" key="4">
    <source>
        <dbReference type="Proteomes" id="UP001430614"/>
    </source>
</evidence>
<gene>
    <name evidence="3" type="ORF">LJ655_09150</name>
</gene>
<dbReference type="InterPro" id="IPR036397">
    <property type="entry name" value="RNaseH_sf"/>
</dbReference>
<feature type="compositionally biased region" description="Basic and acidic residues" evidence="1">
    <location>
        <begin position="679"/>
        <end position="692"/>
    </location>
</feature>
<feature type="domain" description="Transposase-like Mu C-terminal" evidence="2">
    <location>
        <begin position="530"/>
        <end position="590"/>
    </location>
</feature>
<reference evidence="3 4" key="1">
    <citation type="submission" date="2021-11" db="EMBL/GenBank/DDBJ databases">
        <authorList>
            <person name="Oh E.-T."/>
            <person name="Kim S.-B."/>
        </authorList>
    </citation>
    <scope>NUCLEOTIDE SEQUENCE [LARGE SCALE GENOMIC DNA]</scope>
    <source>
        <strain evidence="3 4">MMS20-SJTN17</strain>
    </source>
</reference>
<evidence type="ECO:0000259" key="2">
    <source>
        <dbReference type="Pfam" id="PF09299"/>
    </source>
</evidence>
<sequence length="728" mass="82957">MHKLEINQVIGPVGAKVTTSGEGLQRILWVDERQDILVTIAIEPRLKAPRSFSYVSIKSMIETGDLELVRVRPRPFALRSSEDIPEQYKAIQKRAWDIIQPLVKDDAIPEIFDKGARATFVRLRAQELGIDPKRVRDLLYRYWAHGSTIAALLPFYDVCGPQGPVEARKQRPGTKKRGRRPDRLMSADTDVLGVSVADTRERLVAGITEFYRTGIPVSKAWQRTKTKYFNAGFIQKGALQVPIEPASHEAPSYLQFYRTVKELDLDLRLTKRNVDTSTWNLRMRGVLGSSRRKLFGPCARFEIDATLMDIYLVSVFNRAWIIGRPVLYVIVDVFSGMVVGFYLGLEGPSWEGARLALFNAFTDKVEFCKQFGVDITPEQWPCHHLPRYLLGDNGELCGLAADDLPRSLGIWPQNAAVRRGDWKPNVEQQFRLVNVDQVHFLPGAVRAREAEVGKRNYVLDACLTLPELTSILIRRFIKFNHSNFNETRLPEEMLGANLTDATPIGVWNWGLQNMTGATNVRSRHEVWTNLLPRATATIRPTGLVFERRHYTNPRLERGEWFARTRVKGRYEQVEIRHLPYAPSAIWIRNDEAGEWEACHLLDRDEQFQIARTEEVWDRLKMLNVASDKKAEETSSLNSLFAVETDAIVDAAKRQARDAQSGMKKSDVLKDLKSNRAFEKAGQRIDRAREEISSRTPANPSARQISNVVPFTRKSHGHDPLDDIWGVEP</sequence>
<feature type="compositionally biased region" description="Polar residues" evidence="1">
    <location>
        <begin position="693"/>
        <end position="708"/>
    </location>
</feature>
<proteinExistence type="predicted"/>
<dbReference type="InterPro" id="IPR015378">
    <property type="entry name" value="Transposase-like_Mu_C"/>
</dbReference>
<dbReference type="EMBL" id="JAJITC010000004">
    <property type="protein sequence ID" value="MCC8402055.1"/>
    <property type="molecule type" value="Genomic_DNA"/>
</dbReference>
<evidence type="ECO:0000256" key="1">
    <source>
        <dbReference type="SAM" id="MobiDB-lite"/>
    </source>
</evidence>
<accession>A0ABS8KBG7</accession>
<dbReference type="SUPFAM" id="SSF53098">
    <property type="entry name" value="Ribonuclease H-like"/>
    <property type="match status" value="1"/>
</dbReference>
<protein>
    <submittedName>
        <fullName evidence="3">Mu transposase C-terminal domain-containing protein</fullName>
    </submittedName>
</protein>
<dbReference type="InterPro" id="IPR012337">
    <property type="entry name" value="RNaseH-like_sf"/>
</dbReference>
<dbReference type="Gene3D" id="3.30.420.10">
    <property type="entry name" value="Ribonuclease H-like superfamily/Ribonuclease H"/>
    <property type="match status" value="1"/>
</dbReference>
<organism evidence="3 4">
    <name type="scientific">Paraburkholderia translucens</name>
    <dbReference type="NCBI Taxonomy" id="2886945"/>
    <lineage>
        <taxon>Bacteria</taxon>
        <taxon>Pseudomonadati</taxon>
        <taxon>Pseudomonadota</taxon>
        <taxon>Betaproteobacteria</taxon>
        <taxon>Burkholderiales</taxon>
        <taxon>Burkholderiaceae</taxon>
        <taxon>Paraburkholderia</taxon>
    </lineage>
</organism>
<dbReference type="Proteomes" id="UP001430614">
    <property type="component" value="Unassembled WGS sequence"/>
</dbReference>
<dbReference type="RefSeq" id="WP_230560927.1">
    <property type="nucleotide sequence ID" value="NZ_JAJITC010000004.1"/>
</dbReference>
<evidence type="ECO:0000313" key="3">
    <source>
        <dbReference type="EMBL" id="MCC8402055.1"/>
    </source>
</evidence>
<comment type="caution">
    <text evidence="3">The sequence shown here is derived from an EMBL/GenBank/DDBJ whole genome shotgun (WGS) entry which is preliminary data.</text>
</comment>
<name>A0ABS8KBG7_9BURK</name>